<dbReference type="InterPro" id="IPR020846">
    <property type="entry name" value="MFS_dom"/>
</dbReference>
<name>A0A8K0X372_9PEZI</name>
<feature type="domain" description="Major facilitator superfamily (MFS) profile" evidence="4">
    <location>
        <begin position="107"/>
        <end position="297"/>
    </location>
</feature>
<keyword evidence="3" id="KW-0472">Membrane</keyword>
<accession>A0A8K0X372</accession>
<dbReference type="PANTHER" id="PTHR11360">
    <property type="entry name" value="MONOCARBOXYLATE TRANSPORTER"/>
    <property type="match status" value="1"/>
</dbReference>
<feature type="transmembrane region" description="Helical" evidence="3">
    <location>
        <begin position="62"/>
        <end position="84"/>
    </location>
</feature>
<organism evidence="5 6">
    <name type="scientific">Plectosphaerella cucumerina</name>
    <dbReference type="NCBI Taxonomy" id="40658"/>
    <lineage>
        <taxon>Eukaryota</taxon>
        <taxon>Fungi</taxon>
        <taxon>Dikarya</taxon>
        <taxon>Ascomycota</taxon>
        <taxon>Pezizomycotina</taxon>
        <taxon>Sordariomycetes</taxon>
        <taxon>Hypocreomycetidae</taxon>
        <taxon>Glomerellales</taxon>
        <taxon>Plectosphaerellaceae</taxon>
        <taxon>Plectosphaerella</taxon>
    </lineage>
</organism>
<dbReference type="PANTHER" id="PTHR11360:SF177">
    <property type="entry name" value="RIBOFLAVIN TRANSPORTER MCH5"/>
    <property type="match status" value="1"/>
</dbReference>
<keyword evidence="6" id="KW-1185">Reference proteome</keyword>
<dbReference type="InterPro" id="IPR050327">
    <property type="entry name" value="Proton-linked_MCT"/>
</dbReference>
<dbReference type="Proteomes" id="UP000813385">
    <property type="component" value="Unassembled WGS sequence"/>
</dbReference>
<dbReference type="PROSITE" id="PS50850">
    <property type="entry name" value="MFS"/>
    <property type="match status" value="1"/>
</dbReference>
<feature type="transmembrane region" description="Helical" evidence="3">
    <location>
        <begin position="142"/>
        <end position="161"/>
    </location>
</feature>
<keyword evidence="3" id="KW-1133">Transmembrane helix</keyword>
<feature type="transmembrane region" description="Helical" evidence="3">
    <location>
        <begin position="6"/>
        <end position="27"/>
    </location>
</feature>
<reference evidence="5" key="1">
    <citation type="journal article" date="2021" name="Nat. Commun.">
        <title>Genetic determinants of endophytism in the Arabidopsis root mycobiome.</title>
        <authorList>
            <person name="Mesny F."/>
            <person name="Miyauchi S."/>
            <person name="Thiergart T."/>
            <person name="Pickel B."/>
            <person name="Atanasova L."/>
            <person name="Karlsson M."/>
            <person name="Huettel B."/>
            <person name="Barry K.W."/>
            <person name="Haridas S."/>
            <person name="Chen C."/>
            <person name="Bauer D."/>
            <person name="Andreopoulos W."/>
            <person name="Pangilinan J."/>
            <person name="LaButti K."/>
            <person name="Riley R."/>
            <person name="Lipzen A."/>
            <person name="Clum A."/>
            <person name="Drula E."/>
            <person name="Henrissat B."/>
            <person name="Kohler A."/>
            <person name="Grigoriev I.V."/>
            <person name="Martin F.M."/>
            <person name="Hacquard S."/>
        </authorList>
    </citation>
    <scope>NUCLEOTIDE SEQUENCE</scope>
    <source>
        <strain evidence="5">MPI-CAGE-AT-0016</strain>
    </source>
</reference>
<comment type="similarity">
    <text evidence="2">Belongs to the major facilitator superfamily. Monocarboxylate porter (TC 2.A.1.13) family.</text>
</comment>
<feature type="transmembrane region" description="Helical" evidence="3">
    <location>
        <begin position="34"/>
        <end position="56"/>
    </location>
</feature>
<feature type="transmembrane region" description="Helical" evidence="3">
    <location>
        <begin position="233"/>
        <end position="251"/>
    </location>
</feature>
<protein>
    <submittedName>
        <fullName evidence="5">Riboflavin transporter MCH5</fullName>
    </submittedName>
</protein>
<comment type="caution">
    <text evidence="5">The sequence shown here is derived from an EMBL/GenBank/DDBJ whole genome shotgun (WGS) entry which is preliminary data.</text>
</comment>
<feature type="transmembrane region" description="Helical" evidence="3">
    <location>
        <begin position="107"/>
        <end position="130"/>
    </location>
</feature>
<dbReference type="Pfam" id="PF07690">
    <property type="entry name" value="MFS_1"/>
    <property type="match status" value="1"/>
</dbReference>
<gene>
    <name evidence="5" type="ORF">B0T11DRAFT_284568</name>
</gene>
<dbReference type="OrthoDB" id="410267at2759"/>
<dbReference type="AlphaFoldDB" id="A0A8K0X372"/>
<dbReference type="Gene3D" id="1.20.1250.20">
    <property type="entry name" value="MFS general substrate transporter like domains"/>
    <property type="match status" value="1"/>
</dbReference>
<sequence>MLTFGVLHGFGASLLFTPSIAAVGHWFRERRGLATGVASTGGSLGGIAFPLALHALFDRVGFAWAVRIVAFICLVLCGAANLLIRTRLPPARDATPHPDLRILRDPAFALTTVGVFLLEFSLFIPLTYISSYMVRQGFDVDFSYRILAVLNAGSVLGRVLAGWWGDHFGAFNSNILAVLLSVFACLAVWLPFGGTTAGVVVFVLLFGFASGNNISISPVCIGRLCRTENYGRYYATTYTMVSFACLIGIPIGGEVLSANGGDYWGLIIMTGVVYVGSAVALWGAKVVCVGWKLLAIF</sequence>
<comment type="subcellular location">
    <subcellularLocation>
        <location evidence="1">Membrane</location>
        <topology evidence="1">Multi-pass membrane protein</topology>
    </subcellularLocation>
</comment>
<feature type="transmembrane region" description="Helical" evidence="3">
    <location>
        <begin position="198"/>
        <end position="221"/>
    </location>
</feature>
<evidence type="ECO:0000259" key="4">
    <source>
        <dbReference type="PROSITE" id="PS50850"/>
    </source>
</evidence>
<evidence type="ECO:0000313" key="6">
    <source>
        <dbReference type="Proteomes" id="UP000813385"/>
    </source>
</evidence>
<evidence type="ECO:0000313" key="5">
    <source>
        <dbReference type="EMBL" id="KAH7358492.1"/>
    </source>
</evidence>
<dbReference type="GO" id="GO:0022857">
    <property type="term" value="F:transmembrane transporter activity"/>
    <property type="evidence" value="ECO:0007669"/>
    <property type="project" value="InterPro"/>
</dbReference>
<dbReference type="InterPro" id="IPR011701">
    <property type="entry name" value="MFS"/>
</dbReference>
<dbReference type="SUPFAM" id="SSF103473">
    <property type="entry name" value="MFS general substrate transporter"/>
    <property type="match status" value="1"/>
</dbReference>
<dbReference type="InterPro" id="IPR036259">
    <property type="entry name" value="MFS_trans_sf"/>
</dbReference>
<feature type="transmembrane region" description="Helical" evidence="3">
    <location>
        <begin position="263"/>
        <end position="284"/>
    </location>
</feature>
<dbReference type="GO" id="GO:0016020">
    <property type="term" value="C:membrane"/>
    <property type="evidence" value="ECO:0007669"/>
    <property type="project" value="UniProtKB-SubCell"/>
</dbReference>
<proteinExistence type="inferred from homology"/>
<evidence type="ECO:0000256" key="1">
    <source>
        <dbReference type="ARBA" id="ARBA00004141"/>
    </source>
</evidence>
<evidence type="ECO:0000256" key="3">
    <source>
        <dbReference type="SAM" id="Phobius"/>
    </source>
</evidence>
<keyword evidence="3" id="KW-0812">Transmembrane</keyword>
<feature type="transmembrane region" description="Helical" evidence="3">
    <location>
        <begin position="173"/>
        <end position="192"/>
    </location>
</feature>
<dbReference type="EMBL" id="JAGPXD010000004">
    <property type="protein sequence ID" value="KAH7358492.1"/>
    <property type="molecule type" value="Genomic_DNA"/>
</dbReference>
<evidence type="ECO:0000256" key="2">
    <source>
        <dbReference type="ARBA" id="ARBA00006727"/>
    </source>
</evidence>